<comment type="subcellular location">
    <subcellularLocation>
        <location evidence="1">Cell membrane</location>
        <topology evidence="1">Multi-pass membrane protein</topology>
    </subcellularLocation>
</comment>
<dbReference type="InterPro" id="IPR005614">
    <property type="entry name" value="NrfD-like"/>
</dbReference>
<evidence type="ECO:0000256" key="4">
    <source>
        <dbReference type="ARBA" id="ARBA00022692"/>
    </source>
</evidence>
<dbReference type="PANTHER" id="PTHR34856:SF2">
    <property type="entry name" value="PROTEIN NRFD"/>
    <property type="match status" value="1"/>
</dbReference>
<evidence type="ECO:0000256" key="6">
    <source>
        <dbReference type="ARBA" id="ARBA00023136"/>
    </source>
</evidence>
<comment type="similarity">
    <text evidence="2">Belongs to the NrfD family.</text>
</comment>
<proteinExistence type="inferred from homology"/>
<dbReference type="InterPro" id="IPR052049">
    <property type="entry name" value="Electron_transfer_protein"/>
</dbReference>
<organism evidence="8 9">
    <name type="scientific">Geothermobacter hydrogeniphilus</name>
    <dbReference type="NCBI Taxonomy" id="1969733"/>
    <lineage>
        <taxon>Bacteria</taxon>
        <taxon>Pseudomonadati</taxon>
        <taxon>Thermodesulfobacteriota</taxon>
        <taxon>Desulfuromonadia</taxon>
        <taxon>Desulfuromonadales</taxon>
        <taxon>Geothermobacteraceae</taxon>
        <taxon>Geothermobacter</taxon>
    </lineage>
</organism>
<dbReference type="PANTHER" id="PTHR34856">
    <property type="entry name" value="PROTEIN NRFD"/>
    <property type="match status" value="1"/>
</dbReference>
<feature type="transmembrane region" description="Helical" evidence="7">
    <location>
        <begin position="98"/>
        <end position="121"/>
    </location>
</feature>
<gene>
    <name evidence="8" type="ORF">B5V00_07450</name>
</gene>
<dbReference type="OrthoDB" id="9770779at2"/>
<dbReference type="RefSeq" id="WP_085010172.1">
    <property type="nucleotide sequence ID" value="NZ_NAAD01000007.1"/>
</dbReference>
<accession>A0A1X0Y664</accession>
<comment type="caution">
    <text evidence="8">The sequence shown here is derived from an EMBL/GenBank/DDBJ whole genome shotgun (WGS) entry which is preliminary data.</text>
</comment>
<dbReference type="GO" id="GO:0005886">
    <property type="term" value="C:plasma membrane"/>
    <property type="evidence" value="ECO:0007669"/>
    <property type="project" value="UniProtKB-SubCell"/>
</dbReference>
<dbReference type="Gene3D" id="1.20.1630.10">
    <property type="entry name" value="Formate dehydrogenase/DMSO reductase domain"/>
    <property type="match status" value="1"/>
</dbReference>
<feature type="transmembrane region" description="Helical" evidence="7">
    <location>
        <begin position="316"/>
        <end position="335"/>
    </location>
</feature>
<dbReference type="Proteomes" id="UP000193136">
    <property type="component" value="Unassembled WGS sequence"/>
</dbReference>
<keyword evidence="3" id="KW-1003">Cell membrane</keyword>
<dbReference type="AlphaFoldDB" id="A0A1X0Y664"/>
<keyword evidence="5 7" id="KW-1133">Transmembrane helix</keyword>
<dbReference type="STRING" id="1969733.B5V00_07450"/>
<keyword evidence="6 7" id="KW-0472">Membrane</keyword>
<feature type="transmembrane region" description="Helical" evidence="7">
    <location>
        <begin position="57"/>
        <end position="78"/>
    </location>
</feature>
<sequence length="424" mass="48032">MVHGEAWTVKELFVLPNEYVYWSIQIVLYPYMTGLVAGAFVLSSLYHVFGVEKLKEIARFALVFSFALLPVAMMPLLLHLQQPLRGIHVMMTPHFTSAISAFGIVFMTYACIVGSEIWFVYRQFIVESINRLEKKERRGIENILLPIYKIISLGARDLSPEALKADHKAVKFLAGLGIPVACFLHGYAGFIFGSVKANALWMTPLMPVIFIMSAVVSGIALCILCYAIFMGLRRWALPRGKTHFLPDHWAGATELTPEGLHSMQDYETKMTSKYLLIFMTLAITLELLDIIFRGYTAVRSWDIVREVIYQRDFFKIFVLQYGFGNALPFIMLLLPGLTTRRACVACVLVLFGVLMMRWNVVIGGQAFSLTFDGFMEYHLPIIPYDMETFKEGLGGALLVAVTPFVIFYFINMIFPAFITDDEAH</sequence>
<evidence type="ECO:0000256" key="1">
    <source>
        <dbReference type="ARBA" id="ARBA00004651"/>
    </source>
</evidence>
<evidence type="ECO:0000256" key="5">
    <source>
        <dbReference type="ARBA" id="ARBA00022989"/>
    </source>
</evidence>
<feature type="transmembrane region" description="Helical" evidence="7">
    <location>
        <begin position="393"/>
        <end position="418"/>
    </location>
</feature>
<name>A0A1X0Y664_9BACT</name>
<evidence type="ECO:0000256" key="3">
    <source>
        <dbReference type="ARBA" id="ARBA00022475"/>
    </source>
</evidence>
<feature type="transmembrane region" description="Helical" evidence="7">
    <location>
        <begin position="20"/>
        <end position="45"/>
    </location>
</feature>
<feature type="transmembrane region" description="Helical" evidence="7">
    <location>
        <begin position="172"/>
        <end position="193"/>
    </location>
</feature>
<feature type="transmembrane region" description="Helical" evidence="7">
    <location>
        <begin position="342"/>
        <end position="360"/>
    </location>
</feature>
<keyword evidence="9" id="KW-1185">Reference proteome</keyword>
<dbReference type="Pfam" id="PF03916">
    <property type="entry name" value="NrfD"/>
    <property type="match status" value="1"/>
</dbReference>
<feature type="transmembrane region" description="Helical" evidence="7">
    <location>
        <begin position="274"/>
        <end position="296"/>
    </location>
</feature>
<reference evidence="8 9" key="1">
    <citation type="submission" date="2017-03" db="EMBL/GenBank/DDBJ databases">
        <title>Genome sequence of Geothermobacter sp. EPR-M, Deep-Sea Iron Reducer.</title>
        <authorList>
            <person name="Tully B."/>
            <person name="Savalia P."/>
            <person name="Abuyen K."/>
            <person name="Baughan C."/>
            <person name="Romero E."/>
            <person name="Ronkowski C."/>
            <person name="Torres B."/>
            <person name="Tremblay J."/>
            <person name="Trujillo A."/>
            <person name="Tyler M."/>
            <person name="Perez-Rodriguez I."/>
            <person name="Amend J."/>
        </authorList>
    </citation>
    <scope>NUCLEOTIDE SEQUENCE [LARGE SCALE GENOMIC DNA]</scope>
    <source>
        <strain evidence="8 9">EPR-M</strain>
    </source>
</reference>
<keyword evidence="4 7" id="KW-0812">Transmembrane</keyword>
<dbReference type="EMBL" id="NAAD01000007">
    <property type="protein sequence ID" value="ORJ60690.1"/>
    <property type="molecule type" value="Genomic_DNA"/>
</dbReference>
<evidence type="ECO:0000256" key="2">
    <source>
        <dbReference type="ARBA" id="ARBA00008929"/>
    </source>
</evidence>
<evidence type="ECO:0000313" key="8">
    <source>
        <dbReference type="EMBL" id="ORJ60690.1"/>
    </source>
</evidence>
<evidence type="ECO:0000313" key="9">
    <source>
        <dbReference type="Proteomes" id="UP000193136"/>
    </source>
</evidence>
<evidence type="ECO:0000256" key="7">
    <source>
        <dbReference type="SAM" id="Phobius"/>
    </source>
</evidence>
<feature type="transmembrane region" description="Helical" evidence="7">
    <location>
        <begin position="205"/>
        <end position="229"/>
    </location>
</feature>
<protein>
    <submittedName>
        <fullName evidence="8">Oxidoreductase</fullName>
    </submittedName>
</protein>